<dbReference type="EMBL" id="NMUH01008681">
    <property type="protein sequence ID" value="MQM19126.1"/>
    <property type="molecule type" value="Genomic_DNA"/>
</dbReference>
<proteinExistence type="predicted"/>
<comment type="caution">
    <text evidence="1">The sequence shown here is derived from an EMBL/GenBank/DDBJ whole genome shotgun (WGS) entry which is preliminary data.</text>
</comment>
<dbReference type="Proteomes" id="UP000652761">
    <property type="component" value="Unassembled WGS sequence"/>
</dbReference>
<accession>A0A843XIF4</accession>
<sequence length="75" mass="8216">MVKVSTQDQVVSTQDQVVSTHDQAVSTQDQVVSTLETLPRNFLCQFGIVCRHTPWASRHTPGTFPPLVTSGHVAL</sequence>
<dbReference type="AlphaFoldDB" id="A0A843XIF4"/>
<gene>
    <name evidence="1" type="ORF">Taro_052126</name>
</gene>
<name>A0A843XIF4_COLES</name>
<protein>
    <submittedName>
        <fullName evidence="1">Uncharacterized protein</fullName>
    </submittedName>
</protein>
<reference evidence="1" key="1">
    <citation type="submission" date="2017-07" db="EMBL/GenBank/DDBJ databases">
        <title>Taro Niue Genome Assembly and Annotation.</title>
        <authorList>
            <person name="Atibalentja N."/>
            <person name="Keating K."/>
            <person name="Fields C.J."/>
        </authorList>
    </citation>
    <scope>NUCLEOTIDE SEQUENCE</scope>
    <source>
        <strain evidence="1">Niue_2</strain>
        <tissue evidence="1">Leaf</tissue>
    </source>
</reference>
<keyword evidence="2" id="KW-1185">Reference proteome</keyword>
<evidence type="ECO:0000313" key="1">
    <source>
        <dbReference type="EMBL" id="MQM19126.1"/>
    </source>
</evidence>
<organism evidence="1 2">
    <name type="scientific">Colocasia esculenta</name>
    <name type="common">Wild taro</name>
    <name type="synonym">Arum esculentum</name>
    <dbReference type="NCBI Taxonomy" id="4460"/>
    <lineage>
        <taxon>Eukaryota</taxon>
        <taxon>Viridiplantae</taxon>
        <taxon>Streptophyta</taxon>
        <taxon>Embryophyta</taxon>
        <taxon>Tracheophyta</taxon>
        <taxon>Spermatophyta</taxon>
        <taxon>Magnoliopsida</taxon>
        <taxon>Liliopsida</taxon>
        <taxon>Araceae</taxon>
        <taxon>Aroideae</taxon>
        <taxon>Colocasieae</taxon>
        <taxon>Colocasia</taxon>
    </lineage>
</organism>
<evidence type="ECO:0000313" key="2">
    <source>
        <dbReference type="Proteomes" id="UP000652761"/>
    </source>
</evidence>